<keyword evidence="2 5" id="KW-0812">Transmembrane</keyword>
<gene>
    <name evidence="6" type="ORF">IQ260_25055</name>
</gene>
<comment type="subcellular location">
    <subcellularLocation>
        <location evidence="1">Membrane</location>
        <topology evidence="1">Multi-pass membrane protein</topology>
    </subcellularLocation>
</comment>
<dbReference type="PANTHER" id="PTHR43424:SF1">
    <property type="entry name" value="LOCUS PUTATIVE PROTEIN 1-RELATED"/>
    <property type="match status" value="1"/>
</dbReference>
<feature type="transmembrane region" description="Helical" evidence="5">
    <location>
        <begin position="443"/>
        <end position="461"/>
    </location>
</feature>
<feature type="transmembrane region" description="Helical" evidence="5">
    <location>
        <begin position="218"/>
        <end position="235"/>
    </location>
</feature>
<feature type="transmembrane region" description="Helical" evidence="5">
    <location>
        <begin position="113"/>
        <end position="130"/>
    </location>
</feature>
<accession>A0A928ZYN1</accession>
<dbReference type="CDD" id="cd13128">
    <property type="entry name" value="MATE_Wzx_like"/>
    <property type="match status" value="1"/>
</dbReference>
<dbReference type="InterPro" id="IPR052556">
    <property type="entry name" value="PolySynth_Transporter"/>
</dbReference>
<organism evidence="6 7">
    <name type="scientific">Leptolyngbya cf. ectocarpi LEGE 11479</name>
    <dbReference type="NCBI Taxonomy" id="1828722"/>
    <lineage>
        <taxon>Bacteria</taxon>
        <taxon>Bacillati</taxon>
        <taxon>Cyanobacteriota</taxon>
        <taxon>Cyanophyceae</taxon>
        <taxon>Leptolyngbyales</taxon>
        <taxon>Leptolyngbyaceae</taxon>
        <taxon>Leptolyngbya group</taxon>
        <taxon>Leptolyngbya</taxon>
    </lineage>
</organism>
<protein>
    <submittedName>
        <fullName evidence="6">Flippase</fullName>
    </submittedName>
</protein>
<evidence type="ECO:0000256" key="3">
    <source>
        <dbReference type="ARBA" id="ARBA00022989"/>
    </source>
</evidence>
<feature type="transmembrane region" description="Helical" evidence="5">
    <location>
        <begin position="255"/>
        <end position="274"/>
    </location>
</feature>
<feature type="transmembrane region" description="Helical" evidence="5">
    <location>
        <begin position="48"/>
        <end position="67"/>
    </location>
</feature>
<comment type="caution">
    <text evidence="6">The sequence shown here is derived from an EMBL/GenBank/DDBJ whole genome shotgun (WGS) entry which is preliminary data.</text>
</comment>
<feature type="transmembrane region" description="Helical" evidence="5">
    <location>
        <begin position="176"/>
        <end position="197"/>
    </location>
</feature>
<feature type="transmembrane region" description="Helical" evidence="5">
    <location>
        <begin position="420"/>
        <end position="437"/>
    </location>
</feature>
<feature type="transmembrane region" description="Helical" evidence="5">
    <location>
        <begin position="151"/>
        <end position="170"/>
    </location>
</feature>
<feature type="transmembrane region" description="Helical" evidence="5">
    <location>
        <begin position="88"/>
        <end position="107"/>
    </location>
</feature>
<evidence type="ECO:0000256" key="4">
    <source>
        <dbReference type="ARBA" id="ARBA00023136"/>
    </source>
</evidence>
<dbReference type="PANTHER" id="PTHR43424">
    <property type="entry name" value="LOCUS PUTATIVE PROTEIN 1-RELATED"/>
    <property type="match status" value="1"/>
</dbReference>
<evidence type="ECO:0000256" key="2">
    <source>
        <dbReference type="ARBA" id="ARBA00022692"/>
    </source>
</evidence>
<keyword evidence="4 5" id="KW-0472">Membrane</keyword>
<feature type="transmembrane region" description="Helical" evidence="5">
    <location>
        <begin position="390"/>
        <end position="408"/>
    </location>
</feature>
<proteinExistence type="predicted"/>
<evidence type="ECO:0000313" key="6">
    <source>
        <dbReference type="EMBL" id="MBE9069914.1"/>
    </source>
</evidence>
<keyword evidence="3 5" id="KW-1133">Transmembrane helix</keyword>
<evidence type="ECO:0000256" key="1">
    <source>
        <dbReference type="ARBA" id="ARBA00004141"/>
    </source>
</evidence>
<dbReference type="AlphaFoldDB" id="A0A928ZYN1"/>
<feature type="transmembrane region" description="Helical" evidence="5">
    <location>
        <begin position="16"/>
        <end position="36"/>
    </location>
</feature>
<dbReference type="EMBL" id="JADEXP010000340">
    <property type="protein sequence ID" value="MBE9069914.1"/>
    <property type="molecule type" value="Genomic_DNA"/>
</dbReference>
<evidence type="ECO:0000313" key="7">
    <source>
        <dbReference type="Proteomes" id="UP000615026"/>
    </source>
</evidence>
<dbReference type="RefSeq" id="WP_193995801.1">
    <property type="nucleotide sequence ID" value="NZ_JADEXP010000340.1"/>
</dbReference>
<feature type="transmembrane region" description="Helical" evidence="5">
    <location>
        <begin position="333"/>
        <end position="353"/>
    </location>
</feature>
<evidence type="ECO:0000256" key="5">
    <source>
        <dbReference type="SAM" id="Phobius"/>
    </source>
</evidence>
<feature type="transmembrane region" description="Helical" evidence="5">
    <location>
        <begin position="295"/>
        <end position="313"/>
    </location>
</feature>
<keyword evidence="7" id="KW-1185">Reference proteome</keyword>
<feature type="transmembrane region" description="Helical" evidence="5">
    <location>
        <begin position="365"/>
        <end position="384"/>
    </location>
</feature>
<reference evidence="6" key="1">
    <citation type="submission" date="2020-10" db="EMBL/GenBank/DDBJ databases">
        <authorList>
            <person name="Castelo-Branco R."/>
            <person name="Eusebio N."/>
            <person name="Adriana R."/>
            <person name="Vieira A."/>
            <person name="Brugerolle De Fraissinette N."/>
            <person name="Rezende De Castro R."/>
            <person name="Schneider M.P."/>
            <person name="Vasconcelos V."/>
            <person name="Leao P.N."/>
        </authorList>
    </citation>
    <scope>NUCLEOTIDE SEQUENCE</scope>
    <source>
        <strain evidence="6">LEGE 11479</strain>
    </source>
</reference>
<dbReference type="Pfam" id="PF01943">
    <property type="entry name" value="Polysacc_synt"/>
    <property type="match status" value="1"/>
</dbReference>
<name>A0A928ZYN1_LEPEC</name>
<sequence length="471" mass="51194">MHSQGLKALIKRFDFSYVYAFLGEATLGLTFVFYMILGRTLGPEQYGIFTAATALGGIVAFFIQFGLHDLLAREIAADPTEGPKSTSIFLLIESLNFLGVLIVLLPIAKLLNFEGIGIVICYFVVVAGACRCGKQTLRAVFRGLGNFRSETISVTVERLAMFLLGGLVLITSNNLAGVVAAMAFVRLVDIICLFYYLKRQTTITSPITLTGFRRALKMAYPFALSGVLWVLYYQIDILMLKVIAPSAETGFYGAAYSLIEIFSALPRVIFYVALTKFSRCYAEAPEQLPDQIQKTTYFLLILVLPVITIAGLGQTFLVQLTYGQGFLSSIDSLAILLPSLAMKMFASLVLFLLQATRRERFLPPILLAAVMANIIANGILIPLIGATGAALATLLSEIIFAISGLALMGRIGYRNVSQKLLIVSAMSLLVAVIPSLMLNGLRLPIATGLMVSSIIVIGFTMRSKQPLSQAQ</sequence>
<dbReference type="GO" id="GO:0016020">
    <property type="term" value="C:membrane"/>
    <property type="evidence" value="ECO:0007669"/>
    <property type="project" value="UniProtKB-SubCell"/>
</dbReference>
<dbReference type="InterPro" id="IPR002797">
    <property type="entry name" value="Polysacc_synth"/>
</dbReference>
<dbReference type="Proteomes" id="UP000615026">
    <property type="component" value="Unassembled WGS sequence"/>
</dbReference>